<evidence type="ECO:0000259" key="10">
    <source>
        <dbReference type="Pfam" id="PF00060"/>
    </source>
</evidence>
<gene>
    <name evidence="12" type="primary">LOC107068874</name>
</gene>
<dbReference type="PANTHER" id="PTHR42643:SF24">
    <property type="entry name" value="IONOTROPIC RECEPTOR 60A"/>
    <property type="match status" value="1"/>
</dbReference>
<keyword evidence="8" id="KW-0325">Glycoprotein</keyword>
<dbReference type="PANTHER" id="PTHR42643">
    <property type="entry name" value="IONOTROPIC RECEPTOR 20A-RELATED"/>
    <property type="match status" value="1"/>
</dbReference>
<dbReference type="RefSeq" id="XP_015181182.1">
    <property type="nucleotide sequence ID" value="XM_015325696.1"/>
</dbReference>
<accession>A0ABM1ILU5</accession>
<feature type="domain" description="Ionotropic glutamate receptor C-terminal" evidence="10">
    <location>
        <begin position="58"/>
        <end position="317"/>
    </location>
</feature>
<dbReference type="Gene3D" id="3.40.190.10">
    <property type="entry name" value="Periplasmic binding protein-like II"/>
    <property type="match status" value="2"/>
</dbReference>
<feature type="transmembrane region" description="Helical" evidence="9">
    <location>
        <begin position="59"/>
        <end position="77"/>
    </location>
</feature>
<reference evidence="12" key="1">
    <citation type="submission" date="2025-08" db="UniProtKB">
        <authorList>
            <consortium name="RefSeq"/>
        </authorList>
    </citation>
    <scope>IDENTIFICATION</scope>
    <source>
        <tissue evidence="12">Whole body</tissue>
    </source>
</reference>
<evidence type="ECO:0000313" key="11">
    <source>
        <dbReference type="Proteomes" id="UP000694924"/>
    </source>
</evidence>
<keyword evidence="6 9" id="KW-0472">Membrane</keyword>
<dbReference type="InterPro" id="IPR001320">
    <property type="entry name" value="Iontro_rcpt_C"/>
</dbReference>
<dbReference type="GeneID" id="107068874"/>
<keyword evidence="7" id="KW-0675">Receptor</keyword>
<keyword evidence="3" id="KW-1003">Cell membrane</keyword>
<dbReference type="Proteomes" id="UP000694924">
    <property type="component" value="Unplaced"/>
</dbReference>
<comment type="similarity">
    <text evidence="2">Belongs to the glutamate-gated ion channel (TC 1.A.10.1) family.</text>
</comment>
<protein>
    <submittedName>
        <fullName evidence="12">Uncharacterized protein LOC107068874</fullName>
    </submittedName>
</protein>
<comment type="subcellular location">
    <subcellularLocation>
        <location evidence="1">Cell membrane</location>
        <topology evidence="1">Multi-pass membrane protein</topology>
    </subcellularLocation>
</comment>
<evidence type="ECO:0000256" key="4">
    <source>
        <dbReference type="ARBA" id="ARBA00022692"/>
    </source>
</evidence>
<evidence type="ECO:0000313" key="12">
    <source>
        <dbReference type="RefSeq" id="XP_015181182.1"/>
    </source>
</evidence>
<keyword evidence="5 9" id="KW-1133">Transmembrane helix</keyword>
<evidence type="ECO:0000256" key="3">
    <source>
        <dbReference type="ARBA" id="ARBA00022475"/>
    </source>
</evidence>
<keyword evidence="11" id="KW-1185">Reference proteome</keyword>
<evidence type="ECO:0000256" key="2">
    <source>
        <dbReference type="ARBA" id="ARBA00008685"/>
    </source>
</evidence>
<evidence type="ECO:0000256" key="9">
    <source>
        <dbReference type="SAM" id="Phobius"/>
    </source>
</evidence>
<proteinExistence type="inferred from homology"/>
<sequence>MGMFQRNETDVILRTGEYKFQQNNMVYTMPIYKTGYNLIIRPKLYYDNMWLISMFSPNTWYFIISIFVILSLFGFLAQKITIINPKEYKNNVNFNLSDHIFHTFAIMCSQGYLPKDFFDKFKILTYSKNIFSWLIFLTFSSNLIYQMTNRKMIPPFYNITHLFHKTDYVIISFLGSMVHDEFKTRIKQHFQTNPKWNNRVQYVAKNQDLFTQVCQTEDKYAIFVVQDIYIVSSRYICTLIPVGKLYFETWITFGIQKHLPYKRTIDVAIIKMHEVGLIDKFKDSWLFIKLDNKIKTEFQKIDFNQIYVIFIILSIGFIISLIVLAMEHIIFYYESKQDMRKKRLELYLNKAFT</sequence>
<evidence type="ECO:0000256" key="7">
    <source>
        <dbReference type="ARBA" id="ARBA00023170"/>
    </source>
</evidence>
<evidence type="ECO:0000256" key="8">
    <source>
        <dbReference type="ARBA" id="ARBA00023180"/>
    </source>
</evidence>
<keyword evidence="4 9" id="KW-0812">Transmembrane</keyword>
<dbReference type="InterPro" id="IPR052192">
    <property type="entry name" value="Insect_Ionotropic_Sensory_Rcpt"/>
</dbReference>
<dbReference type="Pfam" id="PF00060">
    <property type="entry name" value="Lig_chan"/>
    <property type="match status" value="1"/>
</dbReference>
<evidence type="ECO:0000256" key="6">
    <source>
        <dbReference type="ARBA" id="ARBA00023136"/>
    </source>
</evidence>
<evidence type="ECO:0000256" key="1">
    <source>
        <dbReference type="ARBA" id="ARBA00004651"/>
    </source>
</evidence>
<dbReference type="SUPFAM" id="SSF53850">
    <property type="entry name" value="Periplasmic binding protein-like II"/>
    <property type="match status" value="1"/>
</dbReference>
<feature type="transmembrane region" description="Helical" evidence="9">
    <location>
        <begin position="306"/>
        <end position="333"/>
    </location>
</feature>
<feature type="transmembrane region" description="Helical" evidence="9">
    <location>
        <begin position="130"/>
        <end position="148"/>
    </location>
</feature>
<name>A0ABM1ILU5_POLDO</name>
<organism evidence="11 12">
    <name type="scientific">Polistes dominula</name>
    <name type="common">European paper wasp</name>
    <name type="synonym">Vespa dominula</name>
    <dbReference type="NCBI Taxonomy" id="743375"/>
    <lineage>
        <taxon>Eukaryota</taxon>
        <taxon>Metazoa</taxon>
        <taxon>Ecdysozoa</taxon>
        <taxon>Arthropoda</taxon>
        <taxon>Hexapoda</taxon>
        <taxon>Insecta</taxon>
        <taxon>Pterygota</taxon>
        <taxon>Neoptera</taxon>
        <taxon>Endopterygota</taxon>
        <taxon>Hymenoptera</taxon>
        <taxon>Apocrita</taxon>
        <taxon>Aculeata</taxon>
        <taxon>Vespoidea</taxon>
        <taxon>Vespidae</taxon>
        <taxon>Polistinae</taxon>
        <taxon>Polistini</taxon>
        <taxon>Polistes</taxon>
    </lineage>
</organism>
<evidence type="ECO:0000256" key="5">
    <source>
        <dbReference type="ARBA" id="ARBA00022989"/>
    </source>
</evidence>